<organism evidence="1 2">
    <name type="scientific">Plasmodium vivax (strain Salvador I)</name>
    <dbReference type="NCBI Taxonomy" id="126793"/>
    <lineage>
        <taxon>Eukaryota</taxon>
        <taxon>Sar</taxon>
        <taxon>Alveolata</taxon>
        <taxon>Apicomplexa</taxon>
        <taxon>Aconoidasida</taxon>
        <taxon>Haemosporida</taxon>
        <taxon>Plasmodiidae</taxon>
        <taxon>Plasmodium</taxon>
        <taxon>Plasmodium (Plasmodium)</taxon>
    </lineage>
</organism>
<dbReference type="InterPro" id="IPR008780">
    <property type="entry name" value="Plasmodium_Vir"/>
</dbReference>
<dbReference type="RefSeq" id="XP_001612480.1">
    <property type="nucleotide sequence ID" value="XM_001612430.1"/>
</dbReference>
<proteinExistence type="predicted"/>
<keyword evidence="2" id="KW-1185">Reference proteome</keyword>
<dbReference type="EMBL" id="AAKM01000242">
    <property type="protein sequence ID" value="EDL42687.1"/>
    <property type="molecule type" value="Genomic_DNA"/>
</dbReference>
<dbReference type="GeneID" id="5471707"/>
<dbReference type="AlphaFoldDB" id="A5KD82"/>
<protein>
    <submittedName>
        <fullName evidence="1">Variable surface protein Vir27, truncated, putative</fullName>
    </submittedName>
</protein>
<evidence type="ECO:0000313" key="2">
    <source>
        <dbReference type="Proteomes" id="UP000008333"/>
    </source>
</evidence>
<feature type="non-terminal residue" evidence="1">
    <location>
        <position position="1"/>
    </location>
</feature>
<dbReference type="OMA" id="NISYHRM"/>
<dbReference type="Pfam" id="PF05795">
    <property type="entry name" value="Plasmodium_Vir"/>
    <property type="match status" value="1"/>
</dbReference>
<sequence>FILSQKQNINKYTSIFYYNYFERGDNGCEQHDFYTTINDELNIRYQLYKFPEISEKIVRALCYIYNRRKNLSADFKEDFCWYLYYWLGDKIYPVVHDKIIFSNIIKMIYAELYKNITEDFIVCRHVYSSINQDTFKDNKIMFDYSEDYQNIKIDTPHAETTCDKEYKNYINKYINMYNQVYSDCYKGEKKNFDCNYFSTLFKEDDYRTLSSFSCIQSDNGRVFSDVQGGPEEEPSALDQYVLQATARASVRHPHSISYSGLSRNHSSNSPENLGRIETIPVEDTAEGSSSKTIAGSIVPVLGVSSFSLLLYKVTPVGGFINRLLGRNGNMYNNIVQMDEFNPYNDGMDPGGRRMNISYHRM</sequence>
<comment type="caution">
    <text evidence="1">The sequence shown here is derived from an EMBL/GenBank/DDBJ whole genome shotgun (WGS) entry which is preliminary data.</text>
</comment>
<dbReference type="InParanoid" id="A5KD82"/>
<reference evidence="1 2" key="1">
    <citation type="journal article" date="2008" name="Nature">
        <title>Comparative genomics of the neglected human malaria parasite Plasmodium vivax.</title>
        <authorList>
            <person name="Carlton J.M."/>
            <person name="Adams J.H."/>
            <person name="Silva J.C."/>
            <person name="Bidwell S.L."/>
            <person name="Lorenzi H."/>
            <person name="Caler E."/>
            <person name="Crabtree J."/>
            <person name="Angiuoli S.V."/>
            <person name="Merino E.F."/>
            <person name="Amedeo P."/>
            <person name="Cheng Q."/>
            <person name="Coulson R.M."/>
            <person name="Crabb B.S."/>
            <person name="Del Portillo H.A."/>
            <person name="Essien K."/>
            <person name="Feldblyum T.V."/>
            <person name="Fernandez-Becerra C."/>
            <person name="Gilson P.R."/>
            <person name="Gueye A.H."/>
            <person name="Guo X."/>
            <person name="Kang'a S."/>
            <person name="Kooij T.W."/>
            <person name="Korsinczky M."/>
            <person name="Meyer E.V."/>
            <person name="Nene V."/>
            <person name="Paulsen I."/>
            <person name="White O."/>
            <person name="Ralph S.A."/>
            <person name="Ren Q."/>
            <person name="Sargeant T.J."/>
            <person name="Salzberg S.L."/>
            <person name="Stoeckert C.J."/>
            <person name="Sullivan S.A."/>
            <person name="Yamamoto M.M."/>
            <person name="Hoffman S.L."/>
            <person name="Wortman J.R."/>
            <person name="Gardner M.J."/>
            <person name="Galinski M.R."/>
            <person name="Barnwell J.W."/>
            <person name="Fraser-Liggett C.M."/>
        </authorList>
    </citation>
    <scope>NUCLEOTIDE SEQUENCE [LARGE SCALE GENOMIC DNA]</scope>
    <source>
        <strain evidence="1 2">Salvador I</strain>
    </source>
</reference>
<dbReference type="VEuPathDB" id="PlasmoDB:PVX_150260"/>
<accession>A5KD82</accession>
<evidence type="ECO:0000313" key="1">
    <source>
        <dbReference type="EMBL" id="EDL42687.1"/>
    </source>
</evidence>
<gene>
    <name evidence="1" type="ORF">PVX_150260</name>
</gene>
<dbReference type="Proteomes" id="UP000008333">
    <property type="component" value="Unassembled WGS sequence"/>
</dbReference>
<dbReference type="KEGG" id="pvx:PVX_150260"/>
<name>A5KD82_PLAVS</name>